<name>A0A4Z2GH74_9TELE</name>
<accession>A0A4Z2GH74</accession>
<dbReference type="EMBL" id="SRLO01000554">
    <property type="protein sequence ID" value="TNN52243.1"/>
    <property type="molecule type" value="Genomic_DNA"/>
</dbReference>
<dbReference type="Proteomes" id="UP000314294">
    <property type="component" value="Unassembled WGS sequence"/>
</dbReference>
<organism evidence="2 3">
    <name type="scientific">Liparis tanakae</name>
    <name type="common">Tanaka's snailfish</name>
    <dbReference type="NCBI Taxonomy" id="230148"/>
    <lineage>
        <taxon>Eukaryota</taxon>
        <taxon>Metazoa</taxon>
        <taxon>Chordata</taxon>
        <taxon>Craniata</taxon>
        <taxon>Vertebrata</taxon>
        <taxon>Euteleostomi</taxon>
        <taxon>Actinopterygii</taxon>
        <taxon>Neopterygii</taxon>
        <taxon>Teleostei</taxon>
        <taxon>Neoteleostei</taxon>
        <taxon>Acanthomorphata</taxon>
        <taxon>Eupercaria</taxon>
        <taxon>Perciformes</taxon>
        <taxon>Cottioidei</taxon>
        <taxon>Cottales</taxon>
        <taxon>Liparidae</taxon>
        <taxon>Liparis</taxon>
    </lineage>
</organism>
<dbReference type="AlphaFoldDB" id="A0A4Z2GH74"/>
<evidence type="ECO:0000313" key="2">
    <source>
        <dbReference type="EMBL" id="TNN52243.1"/>
    </source>
</evidence>
<feature type="region of interest" description="Disordered" evidence="1">
    <location>
        <begin position="37"/>
        <end position="60"/>
    </location>
</feature>
<comment type="caution">
    <text evidence="2">The sequence shown here is derived from an EMBL/GenBank/DDBJ whole genome shotgun (WGS) entry which is preliminary data.</text>
</comment>
<evidence type="ECO:0000256" key="1">
    <source>
        <dbReference type="SAM" id="MobiDB-lite"/>
    </source>
</evidence>
<sequence length="60" mass="6751">MPVLPSKAVGHIVKNAEAAMLSHRMLPPIHTWTGLRRARRDAGEQGSRKPAKPTTHWMDR</sequence>
<proteinExistence type="predicted"/>
<reference evidence="2 3" key="1">
    <citation type="submission" date="2019-03" db="EMBL/GenBank/DDBJ databases">
        <title>First draft genome of Liparis tanakae, snailfish: a comprehensive survey of snailfish specific genes.</title>
        <authorList>
            <person name="Kim W."/>
            <person name="Song I."/>
            <person name="Jeong J.-H."/>
            <person name="Kim D."/>
            <person name="Kim S."/>
            <person name="Ryu S."/>
            <person name="Song J.Y."/>
            <person name="Lee S.K."/>
        </authorList>
    </citation>
    <scope>NUCLEOTIDE SEQUENCE [LARGE SCALE GENOMIC DNA]</scope>
    <source>
        <tissue evidence="2">Muscle</tissue>
    </source>
</reference>
<keyword evidence="3" id="KW-1185">Reference proteome</keyword>
<gene>
    <name evidence="2" type="ORF">EYF80_037547</name>
</gene>
<evidence type="ECO:0000313" key="3">
    <source>
        <dbReference type="Proteomes" id="UP000314294"/>
    </source>
</evidence>
<protein>
    <submittedName>
        <fullName evidence="2">Uncharacterized protein</fullName>
    </submittedName>
</protein>